<dbReference type="SUPFAM" id="SSF56672">
    <property type="entry name" value="DNA/RNA polymerases"/>
    <property type="match status" value="1"/>
</dbReference>
<evidence type="ECO:0000256" key="2">
    <source>
        <dbReference type="ARBA" id="ARBA00022679"/>
    </source>
</evidence>
<reference evidence="6 7" key="1">
    <citation type="submission" date="2018-06" db="EMBL/GenBank/DDBJ databases">
        <title>Comparative genomics reveals the genomic features of Rhizophagus irregularis, R. cerebriforme, R. diaphanum and Gigaspora rosea, and their symbiotic lifestyle signature.</title>
        <authorList>
            <person name="Morin E."/>
            <person name="San Clemente H."/>
            <person name="Chen E.C.H."/>
            <person name="De La Providencia I."/>
            <person name="Hainaut M."/>
            <person name="Kuo A."/>
            <person name="Kohler A."/>
            <person name="Murat C."/>
            <person name="Tang N."/>
            <person name="Roy S."/>
            <person name="Loubradou J."/>
            <person name="Henrissat B."/>
            <person name="Grigoriev I.V."/>
            <person name="Corradi N."/>
            <person name="Roux C."/>
            <person name="Martin F.M."/>
        </authorList>
    </citation>
    <scope>NUCLEOTIDE SEQUENCE [LARGE SCALE GENOMIC DNA]</scope>
    <source>
        <strain evidence="6 7">DAOM 194757</strain>
    </source>
</reference>
<accession>A0A397VBD1</accession>
<proteinExistence type="predicted"/>
<sequence length="116" mass="13587">MTYNLSPDKIILSHEEAINIIRNKKKIHIIKFLINSQTIEAWAICHNNISKEKGLYARVLENLFNKQKKMRKCLNELDEESFEYSCLNSKQKAVKLYINTFYGEPVIISLYSINCS</sequence>
<name>A0A397VBD1_9GLOM</name>
<dbReference type="InterPro" id="IPR006134">
    <property type="entry name" value="DNA-dir_DNA_pol_B_multi_dom"/>
</dbReference>
<organism evidence="6 7">
    <name type="scientific">Gigaspora rosea</name>
    <dbReference type="NCBI Taxonomy" id="44941"/>
    <lineage>
        <taxon>Eukaryota</taxon>
        <taxon>Fungi</taxon>
        <taxon>Fungi incertae sedis</taxon>
        <taxon>Mucoromycota</taxon>
        <taxon>Glomeromycotina</taxon>
        <taxon>Glomeromycetes</taxon>
        <taxon>Diversisporales</taxon>
        <taxon>Gigasporaceae</taxon>
        <taxon>Gigaspora</taxon>
    </lineage>
</organism>
<evidence type="ECO:0000256" key="1">
    <source>
        <dbReference type="ARBA" id="ARBA00012417"/>
    </source>
</evidence>
<dbReference type="Pfam" id="PF00136">
    <property type="entry name" value="DNA_pol_B"/>
    <property type="match status" value="1"/>
</dbReference>
<dbReference type="EMBL" id="QKWP01000551">
    <property type="protein sequence ID" value="RIB18259.1"/>
    <property type="molecule type" value="Genomic_DNA"/>
</dbReference>
<evidence type="ECO:0000313" key="6">
    <source>
        <dbReference type="EMBL" id="RIB18259.1"/>
    </source>
</evidence>
<dbReference type="OrthoDB" id="2485147at2759"/>
<dbReference type="Gene3D" id="1.10.287.690">
    <property type="entry name" value="Helix hairpin bin"/>
    <property type="match status" value="1"/>
</dbReference>
<dbReference type="GO" id="GO:0003887">
    <property type="term" value="F:DNA-directed DNA polymerase activity"/>
    <property type="evidence" value="ECO:0007669"/>
    <property type="project" value="UniProtKB-KW"/>
</dbReference>
<evidence type="ECO:0000256" key="4">
    <source>
        <dbReference type="ARBA" id="ARBA00022932"/>
    </source>
</evidence>
<evidence type="ECO:0000259" key="5">
    <source>
        <dbReference type="Pfam" id="PF00136"/>
    </source>
</evidence>
<comment type="caution">
    <text evidence="6">The sequence shown here is derived from an EMBL/GenBank/DDBJ whole genome shotgun (WGS) entry which is preliminary data.</text>
</comment>
<feature type="domain" description="DNA-directed DNA polymerase family B multifunctional" evidence="5">
    <location>
        <begin position="1"/>
        <end position="103"/>
    </location>
</feature>
<dbReference type="GO" id="GO:0003677">
    <property type="term" value="F:DNA binding"/>
    <property type="evidence" value="ECO:0007669"/>
    <property type="project" value="InterPro"/>
</dbReference>
<dbReference type="AlphaFoldDB" id="A0A397VBD1"/>
<keyword evidence="4" id="KW-0239">DNA-directed DNA polymerase</keyword>
<dbReference type="GO" id="GO:0000166">
    <property type="term" value="F:nucleotide binding"/>
    <property type="evidence" value="ECO:0007669"/>
    <property type="project" value="InterPro"/>
</dbReference>
<evidence type="ECO:0000313" key="7">
    <source>
        <dbReference type="Proteomes" id="UP000266673"/>
    </source>
</evidence>
<dbReference type="STRING" id="44941.A0A397VBD1"/>
<keyword evidence="3" id="KW-0548">Nucleotidyltransferase</keyword>
<protein>
    <recommendedName>
        <fullName evidence="1">DNA-directed DNA polymerase</fullName>
        <ecNumber evidence="1">2.7.7.7</ecNumber>
    </recommendedName>
</protein>
<keyword evidence="2" id="KW-0808">Transferase</keyword>
<evidence type="ECO:0000256" key="3">
    <source>
        <dbReference type="ARBA" id="ARBA00022695"/>
    </source>
</evidence>
<dbReference type="Proteomes" id="UP000266673">
    <property type="component" value="Unassembled WGS sequence"/>
</dbReference>
<keyword evidence="7" id="KW-1185">Reference proteome</keyword>
<dbReference type="EC" id="2.7.7.7" evidence="1"/>
<gene>
    <name evidence="6" type="ORF">C2G38_1363854</name>
</gene>
<dbReference type="InterPro" id="IPR043502">
    <property type="entry name" value="DNA/RNA_pol_sf"/>
</dbReference>